<dbReference type="RefSeq" id="WP_015500595.1">
    <property type="nucleotide sequence ID" value="NC_020911.1"/>
</dbReference>
<evidence type="ECO:0000313" key="6">
    <source>
        <dbReference type="EMBL" id="AGI68614.1"/>
    </source>
</evidence>
<dbReference type="OrthoDB" id="8155773at2"/>
<dbReference type="PANTHER" id="PTHR43537:SF24">
    <property type="entry name" value="GLUCONATE OPERON TRANSCRIPTIONAL REPRESSOR"/>
    <property type="match status" value="1"/>
</dbReference>
<dbReference type="InterPro" id="IPR036388">
    <property type="entry name" value="WH-like_DNA-bd_sf"/>
</dbReference>
<dbReference type="HOGENOM" id="CLU_017584_5_2_5"/>
<dbReference type="GO" id="GO:0003677">
    <property type="term" value="F:DNA binding"/>
    <property type="evidence" value="ECO:0007669"/>
    <property type="project" value="UniProtKB-KW"/>
</dbReference>
<organism evidence="6 7">
    <name type="scientific">Octadecabacter antarcticus 307</name>
    <dbReference type="NCBI Taxonomy" id="391626"/>
    <lineage>
        <taxon>Bacteria</taxon>
        <taxon>Pseudomonadati</taxon>
        <taxon>Pseudomonadota</taxon>
        <taxon>Alphaproteobacteria</taxon>
        <taxon>Rhodobacterales</taxon>
        <taxon>Roseobacteraceae</taxon>
        <taxon>Octadecabacter</taxon>
    </lineage>
</organism>
<accession>M9R7I7</accession>
<reference evidence="6 7" key="1">
    <citation type="journal article" date="2013" name="PLoS ONE">
        <title>Poles Apart: Arctic and Antarctic Octadecabacter strains Share High Genome Plasticity and a New Type of Xanthorhodopsin.</title>
        <authorList>
            <person name="Vollmers J."/>
            <person name="Voget S."/>
            <person name="Dietrich S."/>
            <person name="Gollnow K."/>
            <person name="Smits M."/>
            <person name="Meyer K."/>
            <person name="Brinkhoff T."/>
            <person name="Simon M."/>
            <person name="Daniel R."/>
        </authorList>
    </citation>
    <scope>NUCLEOTIDE SEQUENCE [LARGE SCALE GENOMIC DNA]</scope>
    <source>
        <strain evidence="6 7">307</strain>
    </source>
</reference>
<dbReference type="InterPro" id="IPR011711">
    <property type="entry name" value="GntR_C"/>
</dbReference>
<evidence type="ECO:0000259" key="5">
    <source>
        <dbReference type="PROSITE" id="PS50949"/>
    </source>
</evidence>
<dbReference type="InterPro" id="IPR008920">
    <property type="entry name" value="TF_FadR/GntR_C"/>
</dbReference>
<dbReference type="eggNOG" id="COG1802">
    <property type="taxonomic scope" value="Bacteria"/>
</dbReference>
<dbReference type="Proteomes" id="UP000005307">
    <property type="component" value="Chromosome"/>
</dbReference>
<dbReference type="KEGG" id="oat:OAN307_c30760"/>
<dbReference type="Pfam" id="PF00392">
    <property type="entry name" value="GntR"/>
    <property type="match status" value="1"/>
</dbReference>
<proteinExistence type="predicted"/>
<dbReference type="Gene3D" id="1.10.10.10">
    <property type="entry name" value="Winged helix-like DNA-binding domain superfamily/Winged helix DNA-binding domain"/>
    <property type="match status" value="1"/>
</dbReference>
<keyword evidence="1" id="KW-0805">Transcription regulation</keyword>
<dbReference type="InterPro" id="IPR036390">
    <property type="entry name" value="WH_DNA-bd_sf"/>
</dbReference>
<keyword evidence="2" id="KW-0238">DNA-binding</keyword>
<evidence type="ECO:0000313" key="7">
    <source>
        <dbReference type="Proteomes" id="UP000005307"/>
    </source>
</evidence>
<dbReference type="Gene3D" id="1.20.120.530">
    <property type="entry name" value="GntR ligand-binding domain-like"/>
    <property type="match status" value="1"/>
</dbReference>
<dbReference type="Pfam" id="PF07729">
    <property type="entry name" value="FCD"/>
    <property type="match status" value="1"/>
</dbReference>
<dbReference type="STRING" id="391626.OAN307_c30760"/>
<feature type="coiled-coil region" evidence="4">
    <location>
        <begin position="99"/>
        <end position="126"/>
    </location>
</feature>
<dbReference type="SUPFAM" id="SSF48008">
    <property type="entry name" value="GntR ligand-binding domain-like"/>
    <property type="match status" value="1"/>
</dbReference>
<dbReference type="PROSITE" id="PS50949">
    <property type="entry name" value="HTH_GNTR"/>
    <property type="match status" value="1"/>
</dbReference>
<dbReference type="AlphaFoldDB" id="M9R7I7"/>
<evidence type="ECO:0000256" key="3">
    <source>
        <dbReference type="ARBA" id="ARBA00023163"/>
    </source>
</evidence>
<evidence type="ECO:0000256" key="1">
    <source>
        <dbReference type="ARBA" id="ARBA00023015"/>
    </source>
</evidence>
<keyword evidence="3" id="KW-0804">Transcription</keyword>
<name>M9R7I7_9RHOB</name>
<keyword evidence="7" id="KW-1185">Reference proteome</keyword>
<dbReference type="SMART" id="SM00895">
    <property type="entry name" value="FCD"/>
    <property type="match status" value="1"/>
</dbReference>
<gene>
    <name evidence="6" type="ORF">OAN307_c30760</name>
</gene>
<dbReference type="GO" id="GO:0003700">
    <property type="term" value="F:DNA-binding transcription factor activity"/>
    <property type="evidence" value="ECO:0007669"/>
    <property type="project" value="InterPro"/>
</dbReference>
<dbReference type="PANTHER" id="PTHR43537">
    <property type="entry name" value="TRANSCRIPTIONAL REGULATOR, GNTR FAMILY"/>
    <property type="match status" value="1"/>
</dbReference>
<dbReference type="CDD" id="cd07377">
    <property type="entry name" value="WHTH_GntR"/>
    <property type="match status" value="1"/>
</dbReference>
<feature type="domain" description="HTH gntR-type" evidence="5">
    <location>
        <begin position="11"/>
        <end position="78"/>
    </location>
</feature>
<evidence type="ECO:0000256" key="2">
    <source>
        <dbReference type="ARBA" id="ARBA00023125"/>
    </source>
</evidence>
<dbReference type="EMBL" id="CP003740">
    <property type="protein sequence ID" value="AGI68614.1"/>
    <property type="molecule type" value="Genomic_DNA"/>
</dbReference>
<dbReference type="SUPFAM" id="SSF46785">
    <property type="entry name" value="Winged helix' DNA-binding domain"/>
    <property type="match status" value="1"/>
</dbReference>
<dbReference type="SMART" id="SM00345">
    <property type="entry name" value="HTH_GNTR"/>
    <property type="match status" value="1"/>
</dbReference>
<dbReference type="InterPro" id="IPR000524">
    <property type="entry name" value="Tscrpt_reg_HTH_GntR"/>
</dbReference>
<keyword evidence="4" id="KW-0175">Coiled coil</keyword>
<protein>
    <submittedName>
        <fullName evidence="6">GntR family transcriptional regulator</fullName>
    </submittedName>
</protein>
<sequence>MSDIIQLKRPDSLSKIAEEHIRRGIVNGTFTLGEKLQEAKLSKAIGISKTPIREALAALKLQGLVQIIPQRGAFVFDLSQKGVEQLCQYRLILETAAMAQALDANYTALLAELEDLLSKMSEARKVDAFEEYLELDADFHNAFFIHCGNSYLEDGYQNVSDIVRTIRTHLSKRPERTLKSFEEHSAITKHLRDGKLKSANTVLKRQITRGERSYSDLMGLPALGAKS</sequence>
<evidence type="ECO:0000256" key="4">
    <source>
        <dbReference type="SAM" id="Coils"/>
    </source>
</evidence>